<sequence length="203" mass="22505">MRTRRARCVPVHRYTLKPLRSHGSTPRFSVAPTAAASGSTYRGREWGANRVSARRAGLRSLPQRPPRDRATKLTRRRSFTPAPPIISARGARRWLKPASFTRRRSLSARRRIYAGRVIYCVACQLHERSGLLSAPSSSRQDALRSSGVPPPQIIGACLSSVCRCLDSDFTPLLLQALEDDGDAVKGPGLGCLTLPFVFYELRH</sequence>
<dbReference type="EMBL" id="JANPWB010000016">
    <property type="protein sequence ID" value="KAJ1084528.1"/>
    <property type="molecule type" value="Genomic_DNA"/>
</dbReference>
<comment type="caution">
    <text evidence="2">The sequence shown here is derived from an EMBL/GenBank/DDBJ whole genome shotgun (WGS) entry which is preliminary data.</text>
</comment>
<organism evidence="2 3">
    <name type="scientific">Pleurodeles waltl</name>
    <name type="common">Iberian ribbed newt</name>
    <dbReference type="NCBI Taxonomy" id="8319"/>
    <lineage>
        <taxon>Eukaryota</taxon>
        <taxon>Metazoa</taxon>
        <taxon>Chordata</taxon>
        <taxon>Craniata</taxon>
        <taxon>Vertebrata</taxon>
        <taxon>Euteleostomi</taxon>
        <taxon>Amphibia</taxon>
        <taxon>Batrachia</taxon>
        <taxon>Caudata</taxon>
        <taxon>Salamandroidea</taxon>
        <taxon>Salamandridae</taxon>
        <taxon>Pleurodelinae</taxon>
        <taxon>Pleurodeles</taxon>
    </lineage>
</organism>
<reference evidence="2" key="1">
    <citation type="journal article" date="2022" name="bioRxiv">
        <title>Sequencing and chromosome-scale assembly of the giantPleurodeles waltlgenome.</title>
        <authorList>
            <person name="Brown T."/>
            <person name="Elewa A."/>
            <person name="Iarovenko S."/>
            <person name="Subramanian E."/>
            <person name="Araus A.J."/>
            <person name="Petzold A."/>
            <person name="Susuki M."/>
            <person name="Suzuki K.-i.T."/>
            <person name="Hayashi T."/>
            <person name="Toyoda A."/>
            <person name="Oliveira C."/>
            <person name="Osipova E."/>
            <person name="Leigh N.D."/>
            <person name="Simon A."/>
            <person name="Yun M.H."/>
        </authorList>
    </citation>
    <scope>NUCLEOTIDE SEQUENCE</scope>
    <source>
        <strain evidence="2">20211129_DDA</strain>
        <tissue evidence="2">Liver</tissue>
    </source>
</reference>
<evidence type="ECO:0000313" key="2">
    <source>
        <dbReference type="EMBL" id="KAJ1084528.1"/>
    </source>
</evidence>
<keyword evidence="3" id="KW-1185">Reference proteome</keyword>
<protein>
    <submittedName>
        <fullName evidence="2">Uncharacterized protein</fullName>
    </submittedName>
</protein>
<gene>
    <name evidence="2" type="ORF">NDU88_004675</name>
</gene>
<proteinExistence type="predicted"/>
<evidence type="ECO:0000256" key="1">
    <source>
        <dbReference type="SAM" id="MobiDB-lite"/>
    </source>
</evidence>
<dbReference type="AlphaFoldDB" id="A0AAV7L5D1"/>
<accession>A0AAV7L5D1</accession>
<feature type="region of interest" description="Disordered" evidence="1">
    <location>
        <begin position="25"/>
        <end position="48"/>
    </location>
</feature>
<name>A0AAV7L5D1_PLEWA</name>
<dbReference type="Proteomes" id="UP001066276">
    <property type="component" value="Chromosome 12"/>
</dbReference>
<evidence type="ECO:0000313" key="3">
    <source>
        <dbReference type="Proteomes" id="UP001066276"/>
    </source>
</evidence>